<protein>
    <submittedName>
        <fullName evidence="2">Uncharacterized protein</fullName>
    </submittedName>
</protein>
<comment type="caution">
    <text evidence="2">The sequence shown here is derived from an EMBL/GenBank/DDBJ whole genome shotgun (WGS) entry which is preliminary data.</text>
</comment>
<organism evidence="2 3">
    <name type="scientific">Temnothorax longispinosus</name>
    <dbReference type="NCBI Taxonomy" id="300112"/>
    <lineage>
        <taxon>Eukaryota</taxon>
        <taxon>Metazoa</taxon>
        <taxon>Ecdysozoa</taxon>
        <taxon>Arthropoda</taxon>
        <taxon>Hexapoda</taxon>
        <taxon>Insecta</taxon>
        <taxon>Pterygota</taxon>
        <taxon>Neoptera</taxon>
        <taxon>Endopterygota</taxon>
        <taxon>Hymenoptera</taxon>
        <taxon>Apocrita</taxon>
        <taxon>Aculeata</taxon>
        <taxon>Formicoidea</taxon>
        <taxon>Formicidae</taxon>
        <taxon>Myrmicinae</taxon>
        <taxon>Temnothorax</taxon>
    </lineage>
</organism>
<proteinExistence type="predicted"/>
<gene>
    <name evidence="2" type="ORF">DBV15_12400</name>
</gene>
<keyword evidence="3" id="KW-1185">Reference proteome</keyword>
<dbReference type="Proteomes" id="UP000310200">
    <property type="component" value="Unassembled WGS sequence"/>
</dbReference>
<dbReference type="EMBL" id="QBLH01000141">
    <property type="protein sequence ID" value="TGZ57597.1"/>
    <property type="molecule type" value="Genomic_DNA"/>
</dbReference>
<feature type="region of interest" description="Disordered" evidence="1">
    <location>
        <begin position="85"/>
        <end position="189"/>
    </location>
</feature>
<dbReference type="AlphaFoldDB" id="A0A4S2LBB2"/>
<evidence type="ECO:0000256" key="1">
    <source>
        <dbReference type="SAM" id="MobiDB-lite"/>
    </source>
</evidence>
<evidence type="ECO:0000313" key="2">
    <source>
        <dbReference type="EMBL" id="TGZ57597.1"/>
    </source>
</evidence>
<accession>A0A4S2LBB2</accession>
<feature type="compositionally biased region" description="Basic and acidic residues" evidence="1">
    <location>
        <begin position="129"/>
        <end position="139"/>
    </location>
</feature>
<feature type="compositionally biased region" description="Basic and acidic residues" evidence="1">
    <location>
        <begin position="100"/>
        <end position="121"/>
    </location>
</feature>
<feature type="compositionally biased region" description="Basic and acidic residues" evidence="1">
    <location>
        <begin position="151"/>
        <end position="160"/>
    </location>
</feature>
<reference evidence="2 3" key="1">
    <citation type="journal article" date="2019" name="Philos. Trans. R. Soc. Lond., B, Biol. Sci.">
        <title>Ant behaviour and brain gene expression of defending hosts depend on the ecological success of the intruding social parasite.</title>
        <authorList>
            <person name="Kaur R."/>
            <person name="Stoldt M."/>
            <person name="Jongepier E."/>
            <person name="Feldmeyer B."/>
            <person name="Menzel F."/>
            <person name="Bornberg-Bauer E."/>
            <person name="Foitzik S."/>
        </authorList>
    </citation>
    <scope>NUCLEOTIDE SEQUENCE [LARGE SCALE GENOMIC DNA]</scope>
    <source>
        <tissue evidence="2">Whole body</tissue>
    </source>
</reference>
<sequence>MRLHATEGAFRSGLPAASLYLSRVSFRGADLAVSAFASGRVTWMPLAKPGMPPQWRRVRKRFSRGGEAREDEVGWWSMWRRIGGGRESGGEVEDSVIEEQQEKKDVKQEDKGPRLHDEGAERVGSMEFRASDRSTCRETEECDGGAAGAERSGESSRRVEGSSNRTSGLAARGGRLSKKFGCGRENKTRRKAVERIVEEKVRKMLRERKEDDRKKDEKMEELEEKVRSFERKIERIEQRGGKRKREEYEESGTEKKK</sequence>
<feature type="compositionally biased region" description="Acidic residues" evidence="1">
    <location>
        <begin position="90"/>
        <end position="99"/>
    </location>
</feature>
<name>A0A4S2LBB2_9HYME</name>
<feature type="region of interest" description="Disordered" evidence="1">
    <location>
        <begin position="206"/>
        <end position="257"/>
    </location>
</feature>
<evidence type="ECO:0000313" key="3">
    <source>
        <dbReference type="Proteomes" id="UP000310200"/>
    </source>
</evidence>